<dbReference type="PANTHER" id="PTHR46008:SF34">
    <property type="entry name" value="PROTEIN KINASE DOMAIN-CONTAINING PROTEIN"/>
    <property type="match status" value="1"/>
</dbReference>
<keyword evidence="12 20" id="KW-1133">Transmembrane helix</keyword>
<evidence type="ECO:0000256" key="12">
    <source>
        <dbReference type="ARBA" id="ARBA00022989"/>
    </source>
</evidence>
<evidence type="ECO:0000256" key="18">
    <source>
        <dbReference type="PROSITE-ProRule" id="PRU10141"/>
    </source>
</evidence>
<evidence type="ECO:0000313" key="23">
    <source>
        <dbReference type="Proteomes" id="UP000811246"/>
    </source>
</evidence>
<keyword evidence="6" id="KW-0808">Transferase</keyword>
<protein>
    <recommendedName>
        <fullName evidence="2">non-specific serine/threonine protein kinase</fullName>
        <ecNumber evidence="2">2.7.11.1</ecNumber>
    </recommendedName>
</protein>
<evidence type="ECO:0000256" key="13">
    <source>
        <dbReference type="ARBA" id="ARBA00023136"/>
    </source>
</evidence>
<evidence type="ECO:0000256" key="20">
    <source>
        <dbReference type="SAM" id="Phobius"/>
    </source>
</evidence>
<comment type="caution">
    <text evidence="22">The sequence shown here is derived from an EMBL/GenBank/DDBJ whole genome shotgun (WGS) entry which is preliminary data.</text>
</comment>
<feature type="binding site" evidence="18">
    <location>
        <position position="432"/>
    </location>
    <ligand>
        <name>ATP</name>
        <dbReference type="ChEBI" id="CHEBI:30616"/>
    </ligand>
</feature>
<dbReference type="Proteomes" id="UP000811246">
    <property type="component" value="Chromosome 4"/>
</dbReference>
<evidence type="ECO:0000256" key="6">
    <source>
        <dbReference type="ARBA" id="ARBA00022679"/>
    </source>
</evidence>
<dbReference type="GO" id="GO:0005886">
    <property type="term" value="C:plasma membrane"/>
    <property type="evidence" value="ECO:0007669"/>
    <property type="project" value="UniProtKB-SubCell"/>
</dbReference>
<name>A0A922F977_CARIL</name>
<dbReference type="SMART" id="SM00220">
    <property type="entry name" value="S_TKc"/>
    <property type="match status" value="1"/>
</dbReference>
<comment type="catalytic activity">
    <reaction evidence="16">
        <text>L-threonyl-[protein] + ATP = O-phospho-L-threonyl-[protein] + ADP + H(+)</text>
        <dbReference type="Rhea" id="RHEA:46608"/>
        <dbReference type="Rhea" id="RHEA-COMP:11060"/>
        <dbReference type="Rhea" id="RHEA-COMP:11605"/>
        <dbReference type="ChEBI" id="CHEBI:15378"/>
        <dbReference type="ChEBI" id="CHEBI:30013"/>
        <dbReference type="ChEBI" id="CHEBI:30616"/>
        <dbReference type="ChEBI" id="CHEBI:61977"/>
        <dbReference type="ChEBI" id="CHEBI:456216"/>
        <dbReference type="EC" id="2.7.11.1"/>
    </reaction>
</comment>
<comment type="catalytic activity">
    <reaction evidence="17">
        <text>L-seryl-[protein] + ATP = O-phospho-L-seryl-[protein] + ADP + H(+)</text>
        <dbReference type="Rhea" id="RHEA:17989"/>
        <dbReference type="Rhea" id="RHEA-COMP:9863"/>
        <dbReference type="Rhea" id="RHEA-COMP:11604"/>
        <dbReference type="ChEBI" id="CHEBI:15378"/>
        <dbReference type="ChEBI" id="CHEBI:29999"/>
        <dbReference type="ChEBI" id="CHEBI:30616"/>
        <dbReference type="ChEBI" id="CHEBI:83421"/>
        <dbReference type="ChEBI" id="CHEBI:456216"/>
        <dbReference type="EC" id="2.7.11.1"/>
    </reaction>
</comment>
<evidence type="ECO:0000256" key="14">
    <source>
        <dbReference type="ARBA" id="ARBA00023170"/>
    </source>
</evidence>
<keyword evidence="10" id="KW-0418">Kinase</keyword>
<keyword evidence="7 20" id="KW-0812">Transmembrane</keyword>
<feature type="compositionally biased region" description="Polar residues" evidence="19">
    <location>
        <begin position="361"/>
        <end position="375"/>
    </location>
</feature>
<dbReference type="FunFam" id="3.30.200.20:FF:000214">
    <property type="entry name" value="WAK1-OsWAK receptor-like cytoplasmic kinase (OsWAK-RLCK)"/>
    <property type="match status" value="1"/>
</dbReference>
<dbReference type="Pfam" id="PF13947">
    <property type="entry name" value="GUB_WAK_bind"/>
    <property type="match status" value="1"/>
</dbReference>
<evidence type="ECO:0000259" key="21">
    <source>
        <dbReference type="PROSITE" id="PS50011"/>
    </source>
</evidence>
<dbReference type="InterPro" id="IPR025287">
    <property type="entry name" value="WAK_GUB"/>
</dbReference>
<dbReference type="PANTHER" id="PTHR46008">
    <property type="entry name" value="LEAF RUST 10 DISEASE-RESISTANCE LOCUS RECEPTOR-LIKE PROTEIN KINASE-LIKE 1.4"/>
    <property type="match status" value="1"/>
</dbReference>
<dbReference type="Pfam" id="PF14380">
    <property type="entry name" value="WAK_assoc"/>
    <property type="match status" value="1"/>
</dbReference>
<feature type="transmembrane region" description="Helical" evidence="20">
    <location>
        <begin position="59"/>
        <end position="84"/>
    </location>
</feature>
<gene>
    <name evidence="22" type="ORF">I3842_04G043900</name>
</gene>
<dbReference type="FunFam" id="1.10.510.10:FF:000161">
    <property type="entry name" value="Wall-associated receptor kinase-like 20"/>
    <property type="match status" value="1"/>
</dbReference>
<keyword evidence="13 20" id="KW-0472">Membrane</keyword>
<evidence type="ECO:0000256" key="4">
    <source>
        <dbReference type="ARBA" id="ARBA00022527"/>
    </source>
</evidence>
<keyword evidence="4" id="KW-0723">Serine/threonine-protein kinase</keyword>
<dbReference type="PROSITE" id="PS00107">
    <property type="entry name" value="PROTEIN_KINASE_ATP"/>
    <property type="match status" value="1"/>
</dbReference>
<comment type="subcellular location">
    <subcellularLocation>
        <location evidence="1">Cell membrane</location>
        <topology evidence="1">Single-pass type I membrane protein</topology>
    </subcellularLocation>
</comment>
<feature type="region of interest" description="Disordered" evidence="19">
    <location>
        <begin position="345"/>
        <end position="379"/>
    </location>
</feature>
<evidence type="ECO:0000313" key="22">
    <source>
        <dbReference type="EMBL" id="KAG6716335.1"/>
    </source>
</evidence>
<dbReference type="GO" id="GO:0005524">
    <property type="term" value="F:ATP binding"/>
    <property type="evidence" value="ECO:0007669"/>
    <property type="project" value="UniProtKB-UniRule"/>
</dbReference>
<proteinExistence type="predicted"/>
<dbReference type="EC" id="2.7.11.1" evidence="2"/>
<evidence type="ECO:0000256" key="10">
    <source>
        <dbReference type="ARBA" id="ARBA00022777"/>
    </source>
</evidence>
<keyword evidence="14" id="KW-0675">Receptor</keyword>
<dbReference type="InterPro" id="IPR001245">
    <property type="entry name" value="Ser-Thr/Tyr_kinase_cat_dom"/>
</dbReference>
<keyword evidence="15" id="KW-0325">Glycoprotein</keyword>
<dbReference type="InterPro" id="IPR008271">
    <property type="entry name" value="Ser/Thr_kinase_AS"/>
</dbReference>
<feature type="domain" description="Protein kinase" evidence="21">
    <location>
        <begin position="404"/>
        <end position="679"/>
    </location>
</feature>
<dbReference type="GO" id="GO:0030247">
    <property type="term" value="F:polysaccharide binding"/>
    <property type="evidence" value="ECO:0007669"/>
    <property type="project" value="InterPro"/>
</dbReference>
<keyword evidence="3" id="KW-1003">Cell membrane</keyword>
<dbReference type="Pfam" id="PF07714">
    <property type="entry name" value="PK_Tyr_Ser-Thr"/>
    <property type="match status" value="1"/>
</dbReference>
<dbReference type="InterPro" id="IPR000719">
    <property type="entry name" value="Prot_kinase_dom"/>
</dbReference>
<evidence type="ECO:0000256" key="7">
    <source>
        <dbReference type="ARBA" id="ARBA00022692"/>
    </source>
</evidence>
<keyword evidence="11 18" id="KW-0067">ATP-binding</keyword>
<evidence type="ECO:0000256" key="2">
    <source>
        <dbReference type="ARBA" id="ARBA00012513"/>
    </source>
</evidence>
<reference evidence="22" key="1">
    <citation type="submission" date="2021-01" db="EMBL/GenBank/DDBJ databases">
        <authorList>
            <person name="Lovell J.T."/>
            <person name="Bentley N."/>
            <person name="Bhattarai G."/>
            <person name="Jenkins J.W."/>
            <person name="Sreedasyam A."/>
            <person name="Alarcon Y."/>
            <person name="Bock C."/>
            <person name="Boston L."/>
            <person name="Carlson J."/>
            <person name="Cervantes K."/>
            <person name="Clermont K."/>
            <person name="Krom N."/>
            <person name="Kubenka K."/>
            <person name="Mamidi S."/>
            <person name="Mattison C."/>
            <person name="Monteros M."/>
            <person name="Pisani C."/>
            <person name="Plott C."/>
            <person name="Rajasekar S."/>
            <person name="Rhein H.S."/>
            <person name="Rohla C."/>
            <person name="Song M."/>
            <person name="Hilaire R.S."/>
            <person name="Shu S."/>
            <person name="Wells L."/>
            <person name="Wang X."/>
            <person name="Webber J."/>
            <person name="Heerema R.J."/>
            <person name="Klein P."/>
            <person name="Conner P."/>
            <person name="Grauke L."/>
            <person name="Grimwood J."/>
            <person name="Schmutz J."/>
            <person name="Randall J.J."/>
        </authorList>
    </citation>
    <scope>NUCLEOTIDE SEQUENCE</scope>
    <source>
        <tissue evidence="22">Leaf</tissue>
    </source>
</reference>
<evidence type="ECO:0000256" key="5">
    <source>
        <dbReference type="ARBA" id="ARBA00022553"/>
    </source>
</evidence>
<keyword evidence="8" id="KW-0732">Signal</keyword>
<evidence type="ECO:0000256" key="16">
    <source>
        <dbReference type="ARBA" id="ARBA00047899"/>
    </source>
</evidence>
<dbReference type="PROSITE" id="PS50011">
    <property type="entry name" value="PROTEIN_KINASE_DOM"/>
    <property type="match status" value="1"/>
</dbReference>
<dbReference type="PROSITE" id="PS00108">
    <property type="entry name" value="PROTEIN_KINASE_ST"/>
    <property type="match status" value="1"/>
</dbReference>
<organism evidence="22 23">
    <name type="scientific">Carya illinoinensis</name>
    <name type="common">Pecan</name>
    <dbReference type="NCBI Taxonomy" id="32201"/>
    <lineage>
        <taxon>Eukaryota</taxon>
        <taxon>Viridiplantae</taxon>
        <taxon>Streptophyta</taxon>
        <taxon>Embryophyta</taxon>
        <taxon>Tracheophyta</taxon>
        <taxon>Spermatophyta</taxon>
        <taxon>Magnoliopsida</taxon>
        <taxon>eudicotyledons</taxon>
        <taxon>Gunneridae</taxon>
        <taxon>Pentapetalae</taxon>
        <taxon>rosids</taxon>
        <taxon>fabids</taxon>
        <taxon>Fagales</taxon>
        <taxon>Juglandaceae</taxon>
        <taxon>Carya</taxon>
    </lineage>
</organism>
<evidence type="ECO:0000256" key="11">
    <source>
        <dbReference type="ARBA" id="ARBA00022840"/>
    </source>
</evidence>
<sequence length="729" mass="81350">MKLNHHIHPFLIAITFLNYLSSPTAARSVVIHICFLYSISTHRSYFLPTFFSQKMDSSWLLSSSSSLVSLSFLFMVLAMIPLSLCYEDLFSSCRDSRFNCGNINDVGFPFWGEKRPDGCGYPGLKLNCERSVATIEIMNVTYRVLDVNPNTQTIKISREDYLSGICSPEFVNSTLDPILFDFSPGYQNLTLFYGCTSLLSVPGVFTCHVNGDVQMELVAGLPNISNECNQSVVIPVSTLSTLGNLMDIGITKSKLEEIIREGFEVKWKVDSTECSDCVGLKGVCGYDLKLNQPTCYYSPVKPGKKNEVSLGVGIGIGGVGIVGIFLGFWIFSIRQRKKKRAEEAKIKELPITPPSSKGVPDSSTNLYQSTPSYSHSKSDLEKGSTYFGAHIFSYAELEEATNNFDPSRELGDGGFGTVYYGKLHDGRVVAVKRLYENNFKRVEQFMNEVIILTRLRHKNLVTLYGCTSKRSQGLLLVYEYISNGTVADHLNGNKSSTGSLTWPIRLSIAIESAEALNFLHQSDVIHRDVKTNNILLDENFCVKVADFGLSRLFPTDVTHVSTAPQGTPGYVDPEYYQCYQLTNKSDVYSFGVVLIELISSLPAVDTNRHRHDINLASMAINKIQNHTLHELVDPSLGFEKDHAVRRMTTSVAELAFRCLQQERDMRPKMDEVLEILKRIKNEEMGEEKAEVVDIRVDDVGHLKNIPPPLSPDSVVTGKWVSDSTNANSF</sequence>
<dbReference type="InterPro" id="IPR032872">
    <property type="entry name" value="WAK_assoc_C"/>
</dbReference>
<evidence type="ECO:0000256" key="8">
    <source>
        <dbReference type="ARBA" id="ARBA00022729"/>
    </source>
</evidence>
<evidence type="ECO:0000256" key="17">
    <source>
        <dbReference type="ARBA" id="ARBA00048679"/>
    </source>
</evidence>
<evidence type="ECO:0000256" key="1">
    <source>
        <dbReference type="ARBA" id="ARBA00004251"/>
    </source>
</evidence>
<keyword evidence="5" id="KW-0597">Phosphoprotein</keyword>
<dbReference type="InterPro" id="IPR017441">
    <property type="entry name" value="Protein_kinase_ATP_BS"/>
</dbReference>
<dbReference type="EMBL" id="CM031828">
    <property type="protein sequence ID" value="KAG6716335.1"/>
    <property type="molecule type" value="Genomic_DNA"/>
</dbReference>
<evidence type="ECO:0000256" key="19">
    <source>
        <dbReference type="SAM" id="MobiDB-lite"/>
    </source>
</evidence>
<dbReference type="GO" id="GO:0004674">
    <property type="term" value="F:protein serine/threonine kinase activity"/>
    <property type="evidence" value="ECO:0007669"/>
    <property type="project" value="UniProtKB-KW"/>
</dbReference>
<evidence type="ECO:0000256" key="15">
    <source>
        <dbReference type="ARBA" id="ARBA00023180"/>
    </source>
</evidence>
<dbReference type="AlphaFoldDB" id="A0A922F977"/>
<evidence type="ECO:0000256" key="3">
    <source>
        <dbReference type="ARBA" id="ARBA00022475"/>
    </source>
</evidence>
<keyword evidence="9 18" id="KW-0547">Nucleotide-binding</keyword>
<evidence type="ECO:0000256" key="9">
    <source>
        <dbReference type="ARBA" id="ARBA00022741"/>
    </source>
</evidence>
<feature type="transmembrane region" description="Helical" evidence="20">
    <location>
        <begin position="308"/>
        <end position="331"/>
    </location>
</feature>
<accession>A0A922F977</accession>